<evidence type="ECO:0000256" key="7">
    <source>
        <dbReference type="ARBA" id="ARBA00022962"/>
    </source>
</evidence>
<accession>A0A231HFR4</accession>
<dbReference type="EC" id="6.3.5.4" evidence="3"/>
<proteinExistence type="inferred from homology"/>
<dbReference type="SUPFAM" id="SSF52402">
    <property type="entry name" value="Adenine nucleotide alpha hydrolases-like"/>
    <property type="match status" value="1"/>
</dbReference>
<evidence type="ECO:0000256" key="9">
    <source>
        <dbReference type="PIRSR" id="PIRSR001589-2"/>
    </source>
</evidence>
<dbReference type="Pfam" id="PF13537">
    <property type="entry name" value="GATase_7"/>
    <property type="match status" value="1"/>
</dbReference>
<dbReference type="PIRSF" id="PIRSF001589">
    <property type="entry name" value="Asn_synthetase_glu-h"/>
    <property type="match status" value="1"/>
</dbReference>
<dbReference type="CDD" id="cd01991">
    <property type="entry name" value="Asn_synthase_B_C"/>
    <property type="match status" value="1"/>
</dbReference>
<dbReference type="InterPro" id="IPR051786">
    <property type="entry name" value="ASN_synthetase/amidase"/>
</dbReference>
<dbReference type="Gene3D" id="3.40.50.620">
    <property type="entry name" value="HUPs"/>
    <property type="match status" value="1"/>
</dbReference>
<keyword evidence="4 9" id="KW-0547">Nucleotide-binding</keyword>
<dbReference type="GO" id="GO:0006529">
    <property type="term" value="P:asparagine biosynthetic process"/>
    <property type="evidence" value="ECO:0007669"/>
    <property type="project" value="UniProtKB-KW"/>
</dbReference>
<evidence type="ECO:0000256" key="2">
    <source>
        <dbReference type="ARBA" id="ARBA00005752"/>
    </source>
</evidence>
<comment type="pathway">
    <text evidence="1">Amino-acid biosynthesis; L-asparagine biosynthesis; L-asparagine from L-aspartate (L-Gln route): step 1/1.</text>
</comment>
<dbReference type="Pfam" id="PF00733">
    <property type="entry name" value="Asn_synthase"/>
    <property type="match status" value="1"/>
</dbReference>
<dbReference type="AlphaFoldDB" id="A0A231HFR4"/>
<feature type="binding site" evidence="9">
    <location>
        <position position="292"/>
    </location>
    <ligand>
        <name>ATP</name>
        <dbReference type="ChEBI" id="CHEBI:30616"/>
    </ligand>
</feature>
<evidence type="ECO:0000256" key="4">
    <source>
        <dbReference type="ARBA" id="ARBA00022741"/>
    </source>
</evidence>
<dbReference type="PROSITE" id="PS51278">
    <property type="entry name" value="GATASE_TYPE_2"/>
    <property type="match status" value="1"/>
</dbReference>
<dbReference type="CDD" id="cd00712">
    <property type="entry name" value="AsnB"/>
    <property type="match status" value="1"/>
</dbReference>
<organism evidence="12 13">
    <name type="scientific">Nocardia cerradoensis</name>
    <dbReference type="NCBI Taxonomy" id="85688"/>
    <lineage>
        <taxon>Bacteria</taxon>
        <taxon>Bacillati</taxon>
        <taxon>Actinomycetota</taxon>
        <taxon>Actinomycetes</taxon>
        <taxon>Mycobacteriales</taxon>
        <taxon>Nocardiaceae</taxon>
        <taxon>Nocardia</taxon>
    </lineage>
</organism>
<dbReference type="GO" id="GO:0005829">
    <property type="term" value="C:cytosol"/>
    <property type="evidence" value="ECO:0007669"/>
    <property type="project" value="TreeGrafter"/>
</dbReference>
<evidence type="ECO:0000256" key="1">
    <source>
        <dbReference type="ARBA" id="ARBA00005187"/>
    </source>
</evidence>
<evidence type="ECO:0000256" key="3">
    <source>
        <dbReference type="ARBA" id="ARBA00012737"/>
    </source>
</evidence>
<evidence type="ECO:0000313" key="13">
    <source>
        <dbReference type="Proteomes" id="UP000215506"/>
    </source>
</evidence>
<dbReference type="SUPFAM" id="SSF56235">
    <property type="entry name" value="N-terminal nucleophile aminohydrolases (Ntn hydrolases)"/>
    <property type="match status" value="1"/>
</dbReference>
<evidence type="ECO:0000256" key="8">
    <source>
        <dbReference type="ARBA" id="ARBA00048741"/>
    </source>
</evidence>
<comment type="catalytic activity">
    <reaction evidence="8">
        <text>L-aspartate + L-glutamine + ATP + H2O = L-asparagine + L-glutamate + AMP + diphosphate + H(+)</text>
        <dbReference type="Rhea" id="RHEA:12228"/>
        <dbReference type="ChEBI" id="CHEBI:15377"/>
        <dbReference type="ChEBI" id="CHEBI:15378"/>
        <dbReference type="ChEBI" id="CHEBI:29985"/>
        <dbReference type="ChEBI" id="CHEBI:29991"/>
        <dbReference type="ChEBI" id="CHEBI:30616"/>
        <dbReference type="ChEBI" id="CHEBI:33019"/>
        <dbReference type="ChEBI" id="CHEBI:58048"/>
        <dbReference type="ChEBI" id="CHEBI:58359"/>
        <dbReference type="ChEBI" id="CHEBI:456215"/>
        <dbReference type="EC" id="6.3.5.4"/>
    </reaction>
</comment>
<feature type="binding site" evidence="9">
    <location>
        <begin position="375"/>
        <end position="376"/>
    </location>
    <ligand>
        <name>ATP</name>
        <dbReference type="ChEBI" id="CHEBI:30616"/>
    </ligand>
</feature>
<dbReference type="EMBL" id="NGAF01000001">
    <property type="protein sequence ID" value="OXR47547.1"/>
    <property type="molecule type" value="Genomic_DNA"/>
</dbReference>
<keyword evidence="12" id="KW-0436">Ligase</keyword>
<dbReference type="InterPro" id="IPR014729">
    <property type="entry name" value="Rossmann-like_a/b/a_fold"/>
</dbReference>
<feature type="binding site" evidence="9">
    <location>
        <position position="105"/>
    </location>
    <ligand>
        <name>L-glutamine</name>
        <dbReference type="ChEBI" id="CHEBI:58359"/>
    </ligand>
</feature>
<name>A0A231HFR4_9NOCA</name>
<sequence length="607" mass="66970">MSAITGWLDRDRDLREHTATVRAMSDTLAHRGPDGGGIWLEQRIALGRNVLAVADLLDNGQPVVTGEAGRPIAVLTLSGEIYNTAELRHELSVRGHAFTGATDPDAEVVLHAYLEWGADAVRRLDGMFAFAVWDVRRGELLLARDRLGIEPLYYAEHPGGLLFGSEPKALLANELFRPQVDAEGLIDIFTVAMRRPGDAVYRGLREVRPGWIVRADHNGLHHHRYWQPVSAPHTDDVDTTIATLRELLTDIVERQTRTGTAAGLLSGGLDSSVITALAARARGDAKLATYSVDFAGSDTDFTPDALHVSRDAPYVRAVVDHVGTDHTEVLLDAPALLDEMGETLRARDIPGVGDLDVSLYLLFREVRRYADVVLSGEGADDIFGGYPWFAAEATASSGSFPWAAGNTDRNAMLSPELRAHLDLDAAVVDRHREAVAELAPLAGEEGPDRRVREVFHLELTRFLPFLLDRKDRMSMRTGLLVRLPFCDHRLVEYLWNVPWDLKRHGGQEKGILRAAAEPWLPPQVAKRPKSGFPFGQSPHYLAAVREATRAMLADPSAPALALLNTGALAELAEGDRWHSGTFTPPPWLPRALQLNTWLRDYRVEVRL</sequence>
<keyword evidence="6" id="KW-0028">Amino-acid biosynthesis</keyword>
<dbReference type="GO" id="GO:0004066">
    <property type="term" value="F:asparagine synthase (glutamine-hydrolyzing) activity"/>
    <property type="evidence" value="ECO:0007669"/>
    <property type="project" value="UniProtKB-EC"/>
</dbReference>
<evidence type="ECO:0000256" key="5">
    <source>
        <dbReference type="ARBA" id="ARBA00022840"/>
    </source>
</evidence>
<feature type="binding site" evidence="9">
    <location>
        <position position="264"/>
    </location>
    <ligand>
        <name>ATP</name>
        <dbReference type="ChEBI" id="CHEBI:30616"/>
    </ligand>
</feature>
<dbReference type="GO" id="GO:0005524">
    <property type="term" value="F:ATP binding"/>
    <property type="evidence" value="ECO:0007669"/>
    <property type="project" value="UniProtKB-KW"/>
</dbReference>
<dbReference type="InterPro" id="IPR001962">
    <property type="entry name" value="Asn_synthase"/>
</dbReference>
<dbReference type="Gene3D" id="3.60.20.10">
    <property type="entry name" value="Glutamine Phosphoribosylpyrophosphate, subunit 1, domain 1"/>
    <property type="match status" value="1"/>
</dbReference>
<dbReference type="InterPro" id="IPR006426">
    <property type="entry name" value="Asn_synth_AEB"/>
</dbReference>
<evidence type="ECO:0000256" key="6">
    <source>
        <dbReference type="ARBA" id="ARBA00022888"/>
    </source>
</evidence>
<gene>
    <name evidence="12" type="primary">asnO_1</name>
    <name evidence="12" type="ORF">B7C42_00672</name>
</gene>
<reference evidence="12 13" key="1">
    <citation type="submission" date="2017-07" db="EMBL/GenBank/DDBJ databases">
        <title>First draft Genome Sequence of Nocardia cerradoensis isolated from human infection.</title>
        <authorList>
            <person name="Carrasco G."/>
        </authorList>
    </citation>
    <scope>NUCLEOTIDE SEQUENCE [LARGE SCALE GENOMIC DNA]</scope>
    <source>
        <strain evidence="12 13">CNM20130759</strain>
    </source>
</reference>
<comment type="caution">
    <text evidence="12">The sequence shown here is derived from an EMBL/GenBank/DDBJ whole genome shotgun (WGS) entry which is preliminary data.</text>
</comment>
<dbReference type="PANTHER" id="PTHR43284">
    <property type="entry name" value="ASPARAGINE SYNTHETASE (GLUTAMINE-HYDROLYZING)"/>
    <property type="match status" value="1"/>
</dbReference>
<protein>
    <recommendedName>
        <fullName evidence="3">asparagine synthase (glutamine-hydrolyzing)</fullName>
        <ecNumber evidence="3">6.3.5.4</ecNumber>
    </recommendedName>
</protein>
<evidence type="ECO:0000259" key="11">
    <source>
        <dbReference type="PROSITE" id="PS51278"/>
    </source>
</evidence>
<dbReference type="InterPro" id="IPR029055">
    <property type="entry name" value="Ntn_hydrolases_N"/>
</dbReference>
<feature type="site" description="Important for beta-aspartyl-AMP intermediate formation" evidence="10">
    <location>
        <position position="377"/>
    </location>
</feature>
<feature type="domain" description="Glutamine amidotransferase type-2" evidence="11">
    <location>
        <begin position="2"/>
        <end position="218"/>
    </location>
</feature>
<evidence type="ECO:0000256" key="10">
    <source>
        <dbReference type="PIRSR" id="PIRSR001589-3"/>
    </source>
</evidence>
<keyword evidence="13" id="KW-1185">Reference proteome</keyword>
<keyword evidence="7" id="KW-0315">Glutamine amidotransferase</keyword>
<dbReference type="Proteomes" id="UP000215506">
    <property type="component" value="Unassembled WGS sequence"/>
</dbReference>
<keyword evidence="6" id="KW-0061">Asparagine biosynthesis</keyword>
<comment type="similarity">
    <text evidence="2">Belongs to the asparagine synthetase family.</text>
</comment>
<dbReference type="InterPro" id="IPR017932">
    <property type="entry name" value="GATase_2_dom"/>
</dbReference>
<dbReference type="NCBIfam" id="TIGR01536">
    <property type="entry name" value="asn_synth_AEB"/>
    <property type="match status" value="1"/>
</dbReference>
<keyword evidence="5 9" id="KW-0067">ATP-binding</keyword>
<dbReference type="InterPro" id="IPR033738">
    <property type="entry name" value="AsnB_N"/>
</dbReference>
<dbReference type="PANTHER" id="PTHR43284:SF1">
    <property type="entry name" value="ASPARAGINE SYNTHETASE"/>
    <property type="match status" value="1"/>
</dbReference>
<evidence type="ECO:0000313" key="12">
    <source>
        <dbReference type="EMBL" id="OXR47547.1"/>
    </source>
</evidence>
<dbReference type="RefSeq" id="WP_094024319.1">
    <property type="nucleotide sequence ID" value="NZ_NGAF01000001.1"/>
</dbReference>